<keyword evidence="8" id="KW-0131">Cell cycle</keyword>
<evidence type="ECO:0000259" key="13">
    <source>
        <dbReference type="PROSITE" id="PS51265"/>
    </source>
</evidence>
<dbReference type="GO" id="GO:0008270">
    <property type="term" value="F:zinc ion binding"/>
    <property type="evidence" value="ECO:0007669"/>
    <property type="project" value="UniProtKB-KW"/>
</dbReference>
<feature type="region of interest" description="Disordered" evidence="11">
    <location>
        <begin position="84"/>
        <end position="118"/>
    </location>
</feature>
<dbReference type="PROSITE" id="PS51265">
    <property type="entry name" value="ZF_DBF4"/>
    <property type="match status" value="1"/>
</dbReference>
<dbReference type="EMBL" id="VWPQ01007884">
    <property type="protein sequence ID" value="NXY48734.1"/>
    <property type="molecule type" value="Genomic_DNA"/>
</dbReference>
<dbReference type="Gene3D" id="6.10.250.3410">
    <property type="entry name" value="DBF zinc finger"/>
    <property type="match status" value="1"/>
</dbReference>
<keyword evidence="7" id="KW-0539">Nucleus</keyword>
<keyword evidence="15" id="KW-1185">Reference proteome</keyword>
<feature type="non-terminal residue" evidence="14">
    <location>
        <position position="687"/>
    </location>
</feature>
<dbReference type="FunFam" id="6.10.250.3410:FF:000001">
    <property type="entry name" value="Protein DBF4 homolog A"/>
    <property type="match status" value="1"/>
</dbReference>
<sequence>DGMQAKTEKIKSSLKNVKKDSGKPEKLKYKPLTGKVFYLDIPSNVISEKIGKDLKELGGRVESFLSKDISYLVSNKKEAKFAPALGQISPVPSPEFAQNGGHSSPHPSNRKDRHDGSSFKVVHTVRMSRGKSLVEKAIKEQDLVPSGSILSNALSWGVKILHIDDVKNYIEQKKKELYLIKRTDSSFKDGVSGSLPFVKIPFVSLTEKRVQYRPFYLQFPSFPLLNYCVPKPYSPFEVDKKYPSGQKQTQSKQRNKINSDKDCGTLVQLPQKDKKKRGYCECCGKKYEDLQAHLESEQHRNFAQSTHYQVVDDIISKFVCEFIEYKDDAKKIKRTKCSTGHFSPIIGKITRPEELNERLKKQRISLKSYLWKDTAMRALKLERRPAEVQPNSMRISTPISGSICSVLYHHLSQPTELKNKFRNSNENIKTDFSCAENLRETDLSSTFVQPLSQKDDKAYTENLSRALEPFNKELREPEVNKKNIRYFQEDMCTSYSHTQLTDRIEKDKSLSQPKRKLNNAVVLPAKCLKNTDANPTFVKKCDLCDNHQQKQQNVVLEAEVSDTAINKELNELADSTVHSSPPGKLHRKVKMYLGRNKRENWKQSIELNIKPTDGLSVPEEKRGSCSSPVQALLELFQTSERNSEFGGFSGYTESKGSTSMKDIWEGQNADIIPSLFSSSSSSPFFGF</sequence>
<keyword evidence="5 10" id="KW-0863">Zinc-finger</keyword>
<feature type="region of interest" description="Disordered" evidence="11">
    <location>
        <begin position="1"/>
        <end position="25"/>
    </location>
</feature>
<keyword evidence="3" id="KW-0479">Metal-binding</keyword>
<keyword evidence="4" id="KW-0677">Repeat</keyword>
<evidence type="ECO:0000256" key="4">
    <source>
        <dbReference type="ARBA" id="ARBA00022737"/>
    </source>
</evidence>
<comment type="subcellular location">
    <subcellularLocation>
        <location evidence="1">Nucleus</location>
    </subcellularLocation>
</comment>
<dbReference type="PROSITE" id="PS50172">
    <property type="entry name" value="BRCT"/>
    <property type="match status" value="1"/>
</dbReference>
<dbReference type="InterPro" id="IPR006572">
    <property type="entry name" value="Znf_DBF"/>
</dbReference>
<feature type="non-terminal residue" evidence="14">
    <location>
        <position position="1"/>
    </location>
</feature>
<evidence type="ECO:0000256" key="3">
    <source>
        <dbReference type="ARBA" id="ARBA00022723"/>
    </source>
</evidence>
<organism evidence="14 15">
    <name type="scientific">Ceuthmochares aereus</name>
    <dbReference type="NCBI Taxonomy" id="1961834"/>
    <lineage>
        <taxon>Eukaryota</taxon>
        <taxon>Metazoa</taxon>
        <taxon>Chordata</taxon>
        <taxon>Craniata</taxon>
        <taxon>Vertebrata</taxon>
        <taxon>Euteleostomi</taxon>
        <taxon>Archelosauria</taxon>
        <taxon>Archosauria</taxon>
        <taxon>Dinosauria</taxon>
        <taxon>Saurischia</taxon>
        <taxon>Theropoda</taxon>
        <taxon>Coelurosauria</taxon>
        <taxon>Aves</taxon>
        <taxon>Neognathae</taxon>
        <taxon>Neoaves</taxon>
        <taxon>Otidimorphae</taxon>
        <taxon>Cuculiformes</taxon>
        <taxon>Cuculidae</taxon>
        <taxon>Ceuthmochares</taxon>
    </lineage>
</organism>
<feature type="domain" description="BRCT" evidence="12">
    <location>
        <begin position="27"/>
        <end position="96"/>
    </location>
</feature>
<keyword evidence="2" id="KW-0597">Phosphoprotein</keyword>
<name>A0A7L4K8N6_9AVES</name>
<dbReference type="PANTHER" id="PTHR15375">
    <property type="entry name" value="ACTIVATOR OF S-PHASE KINASE-RELATED"/>
    <property type="match status" value="1"/>
</dbReference>
<reference evidence="14 15" key="1">
    <citation type="submission" date="2019-09" db="EMBL/GenBank/DDBJ databases">
        <title>Bird 10,000 Genomes (B10K) Project - Family phase.</title>
        <authorList>
            <person name="Zhang G."/>
        </authorList>
    </citation>
    <scope>NUCLEOTIDE SEQUENCE [LARGE SCALE GENOMIC DNA]</scope>
    <source>
        <strain evidence="14">B10K-CU-031-02</strain>
        <tissue evidence="14">Muscle</tissue>
    </source>
</reference>
<evidence type="ECO:0000259" key="12">
    <source>
        <dbReference type="PROSITE" id="PS50172"/>
    </source>
</evidence>
<evidence type="ECO:0000256" key="10">
    <source>
        <dbReference type="PROSITE-ProRule" id="PRU00600"/>
    </source>
</evidence>
<dbReference type="InterPro" id="IPR051590">
    <property type="entry name" value="Replication_Regulatory_Kinase"/>
</dbReference>
<evidence type="ECO:0000256" key="8">
    <source>
        <dbReference type="ARBA" id="ARBA00023306"/>
    </source>
</evidence>
<proteinExistence type="predicted"/>
<dbReference type="GO" id="GO:0043539">
    <property type="term" value="F:protein serine/threonine kinase activator activity"/>
    <property type="evidence" value="ECO:0007669"/>
    <property type="project" value="TreeGrafter"/>
</dbReference>
<evidence type="ECO:0000256" key="6">
    <source>
        <dbReference type="ARBA" id="ARBA00022833"/>
    </source>
</evidence>
<dbReference type="GO" id="GO:0003676">
    <property type="term" value="F:nucleic acid binding"/>
    <property type="evidence" value="ECO:0007669"/>
    <property type="project" value="InterPro"/>
</dbReference>
<evidence type="ECO:0000256" key="1">
    <source>
        <dbReference type="ARBA" id="ARBA00004123"/>
    </source>
</evidence>
<dbReference type="GO" id="GO:0010571">
    <property type="term" value="P:positive regulation of nuclear cell cycle DNA replication"/>
    <property type="evidence" value="ECO:0007669"/>
    <property type="project" value="TreeGrafter"/>
</dbReference>
<evidence type="ECO:0000313" key="15">
    <source>
        <dbReference type="Proteomes" id="UP000519239"/>
    </source>
</evidence>
<evidence type="ECO:0000256" key="11">
    <source>
        <dbReference type="SAM" id="MobiDB-lite"/>
    </source>
</evidence>
<evidence type="ECO:0000256" key="2">
    <source>
        <dbReference type="ARBA" id="ARBA00022553"/>
    </source>
</evidence>
<evidence type="ECO:0000256" key="9">
    <source>
        <dbReference type="ARBA" id="ARBA00040397"/>
    </source>
</evidence>
<dbReference type="InterPro" id="IPR038545">
    <property type="entry name" value="Znf_DBF_sf"/>
</dbReference>
<dbReference type="OrthoDB" id="21380at2759"/>
<keyword evidence="6" id="KW-0862">Zinc</keyword>
<dbReference type="PANTHER" id="PTHR15375:SF22">
    <property type="entry name" value="PROTEIN DBF4 HOMOLOG A"/>
    <property type="match status" value="1"/>
</dbReference>
<feature type="domain" description="DBF4-type" evidence="13">
    <location>
        <begin position="273"/>
        <end position="321"/>
    </location>
</feature>
<dbReference type="Pfam" id="PF07535">
    <property type="entry name" value="zf-DBF"/>
    <property type="match status" value="1"/>
</dbReference>
<dbReference type="InterPro" id="IPR001357">
    <property type="entry name" value="BRCT_dom"/>
</dbReference>
<dbReference type="AlphaFoldDB" id="A0A7L4K8N6"/>
<dbReference type="SMART" id="SM00586">
    <property type="entry name" value="ZnF_DBF"/>
    <property type="match status" value="1"/>
</dbReference>
<protein>
    <recommendedName>
        <fullName evidence="9">Protein DBF4 homolog A</fullName>
    </recommendedName>
</protein>
<evidence type="ECO:0000256" key="7">
    <source>
        <dbReference type="ARBA" id="ARBA00023242"/>
    </source>
</evidence>
<evidence type="ECO:0000313" key="14">
    <source>
        <dbReference type="EMBL" id="NXY48734.1"/>
    </source>
</evidence>
<evidence type="ECO:0000256" key="5">
    <source>
        <dbReference type="ARBA" id="ARBA00022771"/>
    </source>
</evidence>
<dbReference type="GO" id="GO:1901987">
    <property type="term" value="P:regulation of cell cycle phase transition"/>
    <property type="evidence" value="ECO:0007669"/>
    <property type="project" value="TreeGrafter"/>
</dbReference>
<comment type="caution">
    <text evidence="14">The sequence shown here is derived from an EMBL/GenBank/DDBJ whole genome shotgun (WGS) entry which is preliminary data.</text>
</comment>
<accession>A0A7L4K8N6</accession>
<dbReference type="Proteomes" id="UP000519239">
    <property type="component" value="Unassembled WGS sequence"/>
</dbReference>
<gene>
    <name evidence="14" type="primary">Dbf4</name>
    <name evidence="14" type="ORF">CEUAER_R11070</name>
</gene>
<dbReference type="GO" id="GO:0031431">
    <property type="term" value="C:Dbf4-dependent protein kinase complex"/>
    <property type="evidence" value="ECO:0007669"/>
    <property type="project" value="TreeGrafter"/>
</dbReference>